<evidence type="ECO:0000313" key="2">
    <source>
        <dbReference type="EMBL" id="KAJ7047241.1"/>
    </source>
</evidence>
<accession>A0AAD6XGI3</accession>
<feature type="transmembrane region" description="Helical" evidence="1">
    <location>
        <begin position="39"/>
        <end position="59"/>
    </location>
</feature>
<name>A0AAD6XGI3_9AGAR</name>
<keyword evidence="1" id="KW-1133">Transmembrane helix</keyword>
<sequence length="104" mass="11288">MSRLQANSPYIQHILVSPQLQVPLAFWVLFTPFTRPGSGVGVGIGGVASAFFALVHLMVSQPQLTWLVNPSPFYTPLPSSPWIDLFHASGCTPLYIFIVCAGCL</sequence>
<keyword evidence="1" id="KW-0812">Transmembrane</keyword>
<gene>
    <name evidence="2" type="ORF">C8F04DRAFT_1063116</name>
</gene>
<evidence type="ECO:0000256" key="1">
    <source>
        <dbReference type="SAM" id="Phobius"/>
    </source>
</evidence>
<feature type="transmembrane region" description="Helical" evidence="1">
    <location>
        <begin position="12"/>
        <end position="33"/>
    </location>
</feature>
<organism evidence="2 3">
    <name type="scientific">Mycena alexandri</name>
    <dbReference type="NCBI Taxonomy" id="1745969"/>
    <lineage>
        <taxon>Eukaryota</taxon>
        <taxon>Fungi</taxon>
        <taxon>Dikarya</taxon>
        <taxon>Basidiomycota</taxon>
        <taxon>Agaricomycotina</taxon>
        <taxon>Agaricomycetes</taxon>
        <taxon>Agaricomycetidae</taxon>
        <taxon>Agaricales</taxon>
        <taxon>Marasmiineae</taxon>
        <taxon>Mycenaceae</taxon>
        <taxon>Mycena</taxon>
    </lineage>
</organism>
<comment type="caution">
    <text evidence="2">The sequence shown here is derived from an EMBL/GenBank/DDBJ whole genome shotgun (WGS) entry which is preliminary data.</text>
</comment>
<reference evidence="2" key="1">
    <citation type="submission" date="2023-03" db="EMBL/GenBank/DDBJ databases">
        <title>Massive genome expansion in bonnet fungi (Mycena s.s.) driven by repeated elements and novel gene families across ecological guilds.</title>
        <authorList>
            <consortium name="Lawrence Berkeley National Laboratory"/>
            <person name="Harder C.B."/>
            <person name="Miyauchi S."/>
            <person name="Viragh M."/>
            <person name="Kuo A."/>
            <person name="Thoen E."/>
            <person name="Andreopoulos B."/>
            <person name="Lu D."/>
            <person name="Skrede I."/>
            <person name="Drula E."/>
            <person name="Henrissat B."/>
            <person name="Morin E."/>
            <person name="Kohler A."/>
            <person name="Barry K."/>
            <person name="LaButti K."/>
            <person name="Morin E."/>
            <person name="Salamov A."/>
            <person name="Lipzen A."/>
            <person name="Mereny Z."/>
            <person name="Hegedus B."/>
            <person name="Baldrian P."/>
            <person name="Stursova M."/>
            <person name="Weitz H."/>
            <person name="Taylor A."/>
            <person name="Grigoriev I.V."/>
            <person name="Nagy L.G."/>
            <person name="Martin F."/>
            <person name="Kauserud H."/>
        </authorList>
    </citation>
    <scope>NUCLEOTIDE SEQUENCE</scope>
    <source>
        <strain evidence="2">CBHHK200</strain>
    </source>
</reference>
<dbReference type="AlphaFoldDB" id="A0AAD6XGI3"/>
<keyword evidence="3" id="KW-1185">Reference proteome</keyword>
<evidence type="ECO:0000313" key="3">
    <source>
        <dbReference type="Proteomes" id="UP001218188"/>
    </source>
</evidence>
<dbReference type="Proteomes" id="UP001218188">
    <property type="component" value="Unassembled WGS sequence"/>
</dbReference>
<proteinExistence type="predicted"/>
<protein>
    <submittedName>
        <fullName evidence="2">Uncharacterized protein</fullName>
    </submittedName>
</protein>
<dbReference type="EMBL" id="JARJCM010000002">
    <property type="protein sequence ID" value="KAJ7047241.1"/>
    <property type="molecule type" value="Genomic_DNA"/>
</dbReference>
<keyword evidence="1" id="KW-0472">Membrane</keyword>